<dbReference type="STRING" id="47427.A0A2H3DRK3"/>
<dbReference type="OrthoDB" id="2722301at2759"/>
<protein>
    <submittedName>
        <fullName evidence="1">Uncharacterized protein</fullName>
    </submittedName>
</protein>
<dbReference type="EMBL" id="KZ293650">
    <property type="protein sequence ID" value="PBK96504.1"/>
    <property type="molecule type" value="Genomic_DNA"/>
</dbReference>
<organism evidence="1 2">
    <name type="scientific">Armillaria gallica</name>
    <name type="common">Bulbous honey fungus</name>
    <name type="synonym">Armillaria bulbosa</name>
    <dbReference type="NCBI Taxonomy" id="47427"/>
    <lineage>
        <taxon>Eukaryota</taxon>
        <taxon>Fungi</taxon>
        <taxon>Dikarya</taxon>
        <taxon>Basidiomycota</taxon>
        <taxon>Agaricomycotina</taxon>
        <taxon>Agaricomycetes</taxon>
        <taxon>Agaricomycetidae</taxon>
        <taxon>Agaricales</taxon>
        <taxon>Marasmiineae</taxon>
        <taxon>Physalacriaceae</taxon>
        <taxon>Armillaria</taxon>
    </lineage>
</organism>
<keyword evidence="2" id="KW-1185">Reference proteome</keyword>
<name>A0A2H3DRK3_ARMGA</name>
<dbReference type="Proteomes" id="UP000217790">
    <property type="component" value="Unassembled WGS sequence"/>
</dbReference>
<accession>A0A2H3DRK3</accession>
<dbReference type="OMA" id="WIREMYA"/>
<sequence>MLLFLPRYYMMVSHDYKRQFTASEALKFFEDIYPLLTESNCRPSRRYHETFDRWKDLSPDLTKQWASYREPPLPRSTKILRYLCKYRRIRRAIVWIREMYASYFGRCSILASYL</sequence>
<reference evidence="2" key="1">
    <citation type="journal article" date="2017" name="Nat. Ecol. Evol.">
        <title>Genome expansion and lineage-specific genetic innovations in the forest pathogenic fungi Armillaria.</title>
        <authorList>
            <person name="Sipos G."/>
            <person name="Prasanna A.N."/>
            <person name="Walter M.C."/>
            <person name="O'Connor E."/>
            <person name="Balint B."/>
            <person name="Krizsan K."/>
            <person name="Kiss B."/>
            <person name="Hess J."/>
            <person name="Varga T."/>
            <person name="Slot J."/>
            <person name="Riley R."/>
            <person name="Boka B."/>
            <person name="Rigling D."/>
            <person name="Barry K."/>
            <person name="Lee J."/>
            <person name="Mihaltcheva S."/>
            <person name="LaButti K."/>
            <person name="Lipzen A."/>
            <person name="Waldron R."/>
            <person name="Moloney N.M."/>
            <person name="Sperisen C."/>
            <person name="Kredics L."/>
            <person name="Vagvoelgyi C."/>
            <person name="Patrignani A."/>
            <person name="Fitzpatrick D."/>
            <person name="Nagy I."/>
            <person name="Doyle S."/>
            <person name="Anderson J.B."/>
            <person name="Grigoriev I.V."/>
            <person name="Gueldener U."/>
            <person name="Muensterkoetter M."/>
            <person name="Nagy L.G."/>
        </authorList>
    </citation>
    <scope>NUCLEOTIDE SEQUENCE [LARGE SCALE GENOMIC DNA]</scope>
    <source>
        <strain evidence="2">Ar21-2</strain>
    </source>
</reference>
<gene>
    <name evidence="1" type="ORF">ARMGADRAFT_988369</name>
</gene>
<evidence type="ECO:0000313" key="1">
    <source>
        <dbReference type="EMBL" id="PBK96504.1"/>
    </source>
</evidence>
<proteinExistence type="predicted"/>
<dbReference type="InParanoid" id="A0A2H3DRK3"/>
<evidence type="ECO:0000313" key="2">
    <source>
        <dbReference type="Proteomes" id="UP000217790"/>
    </source>
</evidence>
<dbReference type="AlphaFoldDB" id="A0A2H3DRK3"/>